<organism evidence="2 3">
    <name type="scientific">Listeria phage vB_Liva_VAfA18</name>
    <dbReference type="NCBI Taxonomy" id="2712945"/>
    <lineage>
        <taxon>Viruses</taxon>
        <taxon>Duplodnaviria</taxon>
        <taxon>Heunggongvirae</taxon>
        <taxon>Uroviricota</taxon>
        <taxon>Caudoviricetes</taxon>
        <taxon>Herelleviridae</taxon>
        <taxon>Jasinskavirinae</taxon>
        <taxon>Pecentumvirus</taxon>
        <taxon>Pecentumvirus list36</taxon>
    </lineage>
</organism>
<keyword evidence="1" id="KW-1133">Transmembrane helix</keyword>
<evidence type="ECO:0000256" key="1">
    <source>
        <dbReference type="SAM" id="Phobius"/>
    </source>
</evidence>
<keyword evidence="1" id="KW-0472">Membrane</keyword>
<evidence type="ECO:0000313" key="2">
    <source>
        <dbReference type="EMBL" id="QIG60930.1"/>
    </source>
</evidence>
<feature type="transmembrane region" description="Helical" evidence="1">
    <location>
        <begin position="12"/>
        <end position="29"/>
    </location>
</feature>
<reference evidence="2" key="1">
    <citation type="submission" date="2020-01" db="EMBL/GenBank/DDBJ databases">
        <title>Comparative genomic and phylogenetic analyses of the P100virus genus of Listeria bacteriophages and report of two new members.</title>
        <authorList>
            <person name="Blanco Fernandez M.D."/>
            <person name="Barrios M.E."/>
            <person name="Mbayed V.A."/>
            <person name="Klumpp J."/>
        </authorList>
    </citation>
    <scope>NUCLEOTIDE SEQUENCE</scope>
</reference>
<evidence type="ECO:0000313" key="3">
    <source>
        <dbReference type="Proteomes" id="UP000609966"/>
    </source>
</evidence>
<accession>A0A858EA43</accession>
<dbReference type="Proteomes" id="UP000609966">
    <property type="component" value="Segment"/>
</dbReference>
<gene>
    <name evidence="2" type="ORF">vBLivaVAfA18_006</name>
</gene>
<protein>
    <submittedName>
        <fullName evidence="2">Uncharacterized protein</fullName>
    </submittedName>
</protein>
<sequence length="31" mass="3649">MKTVKNWVENNTFVILTFIMGLLLLLALLHY</sequence>
<dbReference type="EMBL" id="MN939540">
    <property type="protein sequence ID" value="QIG60930.1"/>
    <property type="molecule type" value="Genomic_DNA"/>
</dbReference>
<proteinExistence type="predicted"/>
<name>A0A858EA43_9CAUD</name>
<keyword evidence="1" id="KW-0812">Transmembrane</keyword>